<dbReference type="EMBL" id="CP126114">
    <property type="protein sequence ID" value="WHY85618.1"/>
    <property type="molecule type" value="Genomic_DNA"/>
</dbReference>
<dbReference type="InterPro" id="IPR001296">
    <property type="entry name" value="Glyco_trans_1"/>
</dbReference>
<dbReference type="AlphaFoldDB" id="A0AA95SC15"/>
<dbReference type="InterPro" id="IPR028098">
    <property type="entry name" value="Glyco_trans_4-like_N"/>
</dbReference>
<proteinExistence type="predicted"/>
<dbReference type="Pfam" id="PF13439">
    <property type="entry name" value="Glyco_transf_4"/>
    <property type="match status" value="1"/>
</dbReference>
<dbReference type="Gene3D" id="3.40.50.2000">
    <property type="entry name" value="Glycogen Phosphorylase B"/>
    <property type="match status" value="2"/>
</dbReference>
<gene>
    <name evidence="3" type="ORF">QNH39_23900</name>
</gene>
<dbReference type="PANTHER" id="PTHR45947:SF3">
    <property type="entry name" value="SULFOQUINOVOSYL TRANSFERASE SQD2"/>
    <property type="match status" value="1"/>
</dbReference>
<dbReference type="Proteomes" id="UP001178288">
    <property type="component" value="Chromosome"/>
</dbReference>
<dbReference type="SUPFAM" id="SSF53756">
    <property type="entry name" value="UDP-Glycosyltransferase/glycogen phosphorylase"/>
    <property type="match status" value="1"/>
</dbReference>
<reference evidence="3" key="1">
    <citation type="submission" date="2023-05" db="EMBL/GenBank/DDBJ databases">
        <title>Comparative genomics of Bacillaceae isolates and their secondary metabolite potential.</title>
        <authorList>
            <person name="Song L."/>
            <person name="Nielsen L.J."/>
            <person name="Mohite O."/>
            <person name="Xu X."/>
            <person name="Weber T."/>
            <person name="Kovacs A.T."/>
        </authorList>
    </citation>
    <scope>NUCLEOTIDE SEQUENCE</scope>
    <source>
        <strain evidence="3">XLM17</strain>
    </source>
</reference>
<feature type="domain" description="Glycosyl transferase family 1" evidence="1">
    <location>
        <begin position="185"/>
        <end position="346"/>
    </location>
</feature>
<accession>A0AA95SC15</accession>
<organism evidence="3 4">
    <name type="scientific">Neobacillus novalis</name>
    <dbReference type="NCBI Taxonomy" id="220687"/>
    <lineage>
        <taxon>Bacteria</taxon>
        <taxon>Bacillati</taxon>
        <taxon>Bacillota</taxon>
        <taxon>Bacilli</taxon>
        <taxon>Bacillales</taxon>
        <taxon>Bacillaceae</taxon>
        <taxon>Neobacillus</taxon>
    </lineage>
</organism>
<keyword evidence="4" id="KW-1185">Reference proteome</keyword>
<dbReference type="InterPro" id="IPR050194">
    <property type="entry name" value="Glycosyltransferase_grp1"/>
</dbReference>
<evidence type="ECO:0000313" key="4">
    <source>
        <dbReference type="Proteomes" id="UP001178288"/>
    </source>
</evidence>
<protein>
    <submittedName>
        <fullName evidence="3">Glycosyltransferase family 4 protein</fullName>
    </submittedName>
</protein>
<evidence type="ECO:0000259" key="1">
    <source>
        <dbReference type="Pfam" id="PF00534"/>
    </source>
</evidence>
<dbReference type="KEGG" id="nnv:QNH39_23900"/>
<dbReference type="PANTHER" id="PTHR45947">
    <property type="entry name" value="SULFOQUINOVOSYL TRANSFERASE SQD2"/>
    <property type="match status" value="1"/>
</dbReference>
<name>A0AA95SC15_9BACI</name>
<feature type="domain" description="Glycosyltransferase subfamily 4-like N-terminal" evidence="2">
    <location>
        <begin position="12"/>
        <end position="175"/>
    </location>
</feature>
<evidence type="ECO:0000259" key="2">
    <source>
        <dbReference type="Pfam" id="PF13439"/>
    </source>
</evidence>
<dbReference type="RefSeq" id="WP_066092354.1">
    <property type="nucleotide sequence ID" value="NZ_CP126114.1"/>
</dbReference>
<dbReference type="Pfam" id="PF00534">
    <property type="entry name" value="Glycos_transf_1"/>
    <property type="match status" value="1"/>
</dbReference>
<dbReference type="CDD" id="cd03808">
    <property type="entry name" value="GT4_CapM-like"/>
    <property type="match status" value="1"/>
</dbReference>
<sequence length="372" mass="42869">MKILYCITGADIGGAQKHLLYLTEWFSQKGHEVHVVLGEEGPLKEELARQNIETAVIPIPRTIKVREDLKALWKLFVFMKKGKYHLVHSHSSIAGIIARLAGFFNRIDKNIYTAHGFVFTDPTLSSKKRRLYLLLEKVFSWVSTDIITVSSFDFKQGISHGINRKKMSVIHNGIPEKQIIPIADWEKMQQRLRKRNTKVIGFVGRFASEKNLDMLLRAASRFRGQNVEFWLIGDGPLYEHYQNEIREQKLESIVQLKGNQNNVLEWMDQMHAMVITSHKEGLPYVLLEACGRGLPVISTDVGGVKEVIDPHGMKNLLVEINDDEAMYQRLISLLVNDSYREEVGRYYLELASRFTVEHMCQQTEKVYLKGKR</sequence>
<evidence type="ECO:0000313" key="3">
    <source>
        <dbReference type="EMBL" id="WHY85618.1"/>
    </source>
</evidence>
<dbReference type="GO" id="GO:0016757">
    <property type="term" value="F:glycosyltransferase activity"/>
    <property type="evidence" value="ECO:0007669"/>
    <property type="project" value="TreeGrafter"/>
</dbReference>